<evidence type="ECO:0000256" key="3">
    <source>
        <dbReference type="PIRSR" id="PIRSR000390-1"/>
    </source>
</evidence>
<reference evidence="7 8" key="1">
    <citation type="submission" date="2019-02" db="EMBL/GenBank/DDBJ databases">
        <title>Deep-cultivation of Planctomycetes and their phenomic and genomic characterization uncovers novel biology.</title>
        <authorList>
            <person name="Wiegand S."/>
            <person name="Jogler M."/>
            <person name="Boedeker C."/>
            <person name="Pinto D."/>
            <person name="Vollmers J."/>
            <person name="Rivas-Marin E."/>
            <person name="Kohn T."/>
            <person name="Peeters S.H."/>
            <person name="Heuer A."/>
            <person name="Rast P."/>
            <person name="Oberbeckmann S."/>
            <person name="Bunk B."/>
            <person name="Jeske O."/>
            <person name="Meyerdierks A."/>
            <person name="Storesund J.E."/>
            <person name="Kallscheuer N."/>
            <person name="Luecker S."/>
            <person name="Lage O.M."/>
            <person name="Pohl T."/>
            <person name="Merkel B.J."/>
            <person name="Hornburger P."/>
            <person name="Mueller R.-W."/>
            <person name="Bruemmer F."/>
            <person name="Labrenz M."/>
            <person name="Spormann A.M."/>
            <person name="Op Den Camp H."/>
            <person name="Overmann J."/>
            <person name="Amann R."/>
            <person name="Jetten M.S.M."/>
            <person name="Mascher T."/>
            <person name="Medema M.H."/>
            <person name="Devos D.P."/>
            <person name="Kaster A.-K."/>
            <person name="Ovreas L."/>
            <person name="Rohde M."/>
            <person name="Galperin M.Y."/>
            <person name="Jogler C."/>
        </authorList>
    </citation>
    <scope>NUCLEOTIDE SEQUENCE [LARGE SCALE GENOMIC DNA]</scope>
    <source>
        <strain evidence="7 8">CA54</strain>
    </source>
</reference>
<feature type="region of interest" description="Disordered" evidence="6">
    <location>
        <begin position="1"/>
        <end position="23"/>
    </location>
</feature>
<evidence type="ECO:0000256" key="1">
    <source>
        <dbReference type="ARBA" id="ARBA00022898"/>
    </source>
</evidence>
<accession>A0A5C6BAQ9</accession>
<dbReference type="PANTHER" id="PTHR30244">
    <property type="entry name" value="TRANSAMINASE"/>
    <property type="match status" value="1"/>
</dbReference>
<dbReference type="EMBL" id="SJPP01000002">
    <property type="protein sequence ID" value="TWU08742.1"/>
    <property type="molecule type" value="Genomic_DNA"/>
</dbReference>
<dbReference type="Gene3D" id="3.40.640.10">
    <property type="entry name" value="Type I PLP-dependent aspartate aminotransferase-like (Major domain)"/>
    <property type="match status" value="1"/>
</dbReference>
<keyword evidence="7" id="KW-0032">Aminotransferase</keyword>
<evidence type="ECO:0000313" key="8">
    <source>
        <dbReference type="Proteomes" id="UP000320735"/>
    </source>
</evidence>
<dbReference type="AlphaFoldDB" id="A0A5C6BAQ9"/>
<comment type="caution">
    <text evidence="7">The sequence shown here is derived from an EMBL/GenBank/DDBJ whole genome shotgun (WGS) entry which is preliminary data.</text>
</comment>
<dbReference type="PIRSF" id="PIRSF000390">
    <property type="entry name" value="PLP_StrS"/>
    <property type="match status" value="1"/>
</dbReference>
<dbReference type="Gene3D" id="3.90.1150.10">
    <property type="entry name" value="Aspartate Aminotransferase, domain 1"/>
    <property type="match status" value="1"/>
</dbReference>
<keyword evidence="8" id="KW-1185">Reference proteome</keyword>
<evidence type="ECO:0000256" key="2">
    <source>
        <dbReference type="ARBA" id="ARBA00037999"/>
    </source>
</evidence>
<dbReference type="SUPFAM" id="SSF53383">
    <property type="entry name" value="PLP-dependent transferases"/>
    <property type="match status" value="1"/>
</dbReference>
<dbReference type="OrthoDB" id="257609at2"/>
<dbReference type="InterPro" id="IPR015421">
    <property type="entry name" value="PyrdxlP-dep_Trfase_major"/>
</dbReference>
<name>A0A5C6BAQ9_9PLAN</name>
<dbReference type="GO" id="GO:0000271">
    <property type="term" value="P:polysaccharide biosynthetic process"/>
    <property type="evidence" value="ECO:0007669"/>
    <property type="project" value="TreeGrafter"/>
</dbReference>
<gene>
    <name evidence="7" type="primary">btrR</name>
    <name evidence="7" type="ORF">CA54_39790</name>
</gene>
<organism evidence="7 8">
    <name type="scientific">Symmachiella macrocystis</name>
    <dbReference type="NCBI Taxonomy" id="2527985"/>
    <lineage>
        <taxon>Bacteria</taxon>
        <taxon>Pseudomonadati</taxon>
        <taxon>Planctomycetota</taxon>
        <taxon>Planctomycetia</taxon>
        <taxon>Planctomycetales</taxon>
        <taxon>Planctomycetaceae</taxon>
        <taxon>Symmachiella</taxon>
    </lineage>
</organism>
<feature type="active site" description="Proton acceptor" evidence="3">
    <location>
        <position position="201"/>
    </location>
</feature>
<dbReference type="InterPro" id="IPR015422">
    <property type="entry name" value="PyrdxlP-dep_Trfase_small"/>
</dbReference>
<sequence>MNSDNPDQPALLGGTPVRPQGPPLWPTDIPGVAEAIIGSVEDGSWGKYHGPHVAKLSKQLSDYQQRDHAVLTCSGTAAIELALRGLKVGAGDQVILAAYDFKGSYQDVLIVGATPVLVDVDPLSGNLDPAILSAAISDATKAIIVSHLHGGMVPMRAVMEFARAHDIGVIEDACQMPGARIEGGWAGSWGDVGVFSFGGSKTLTAGRGGALVTDRSDIVQRITLYNQRGNLAYPLSELQAAALIPQLEHLDTANAARAANVEALCQLLQDVPGLVPLQNTVADCEPGYYKLGFWYDPEKFDGLSRERFSQAMRAEGIALDPGFEALHKIHSARRYRAVGDLQTANAAHNRMLTLHHPVLLGTTTDIKEIARAVHKVKEHASALKTHSEQFKSPGGRSSR</sequence>
<evidence type="ECO:0000313" key="7">
    <source>
        <dbReference type="EMBL" id="TWU08742.1"/>
    </source>
</evidence>
<dbReference type="InterPro" id="IPR015424">
    <property type="entry name" value="PyrdxlP-dep_Trfase"/>
</dbReference>
<protein>
    <submittedName>
        <fullName evidence="7">L-glutamine:2-deoxy-scyllo-inosose aminotransferase</fullName>
        <ecNumber evidence="7">2.6.1.100</ecNumber>
    </submittedName>
</protein>
<dbReference type="RefSeq" id="WP_146372548.1">
    <property type="nucleotide sequence ID" value="NZ_SJPP01000002.1"/>
</dbReference>
<dbReference type="Proteomes" id="UP000320735">
    <property type="component" value="Unassembled WGS sequence"/>
</dbReference>
<dbReference type="GO" id="GO:0008483">
    <property type="term" value="F:transaminase activity"/>
    <property type="evidence" value="ECO:0007669"/>
    <property type="project" value="UniProtKB-KW"/>
</dbReference>
<dbReference type="EC" id="2.6.1.100" evidence="7"/>
<evidence type="ECO:0000256" key="6">
    <source>
        <dbReference type="SAM" id="MobiDB-lite"/>
    </source>
</evidence>
<keyword evidence="1 4" id="KW-0663">Pyridoxal phosphate</keyword>
<comment type="similarity">
    <text evidence="2 5">Belongs to the DegT/DnrJ/EryC1 family.</text>
</comment>
<dbReference type="Pfam" id="PF01041">
    <property type="entry name" value="DegT_DnrJ_EryC1"/>
    <property type="match status" value="1"/>
</dbReference>
<dbReference type="GO" id="GO:0030170">
    <property type="term" value="F:pyridoxal phosphate binding"/>
    <property type="evidence" value="ECO:0007669"/>
    <property type="project" value="TreeGrafter"/>
</dbReference>
<evidence type="ECO:0000256" key="5">
    <source>
        <dbReference type="RuleBase" id="RU004508"/>
    </source>
</evidence>
<evidence type="ECO:0000256" key="4">
    <source>
        <dbReference type="PIRSR" id="PIRSR000390-2"/>
    </source>
</evidence>
<dbReference type="InterPro" id="IPR000653">
    <property type="entry name" value="DegT/StrS_aminotransferase"/>
</dbReference>
<keyword evidence="7" id="KW-0808">Transferase</keyword>
<feature type="modified residue" description="N6-(pyridoxal phosphate)lysine" evidence="4">
    <location>
        <position position="201"/>
    </location>
</feature>
<proteinExistence type="inferred from homology"/>
<dbReference type="PANTHER" id="PTHR30244:SF36">
    <property type="entry name" value="3-OXO-GLUCOSE-6-PHOSPHATE:GLUTAMATE AMINOTRANSFERASE"/>
    <property type="match status" value="1"/>
</dbReference>